<protein>
    <submittedName>
        <fullName evidence="2">Uncharacterized protein</fullName>
    </submittedName>
</protein>
<accession>A0A2P2IHX5</accession>
<dbReference type="AlphaFoldDB" id="A0A2P2IHX5"/>
<proteinExistence type="predicted"/>
<dbReference type="EMBL" id="GGEC01000353">
    <property type="protein sequence ID" value="MBW80836.1"/>
    <property type="molecule type" value="Transcribed_RNA"/>
</dbReference>
<evidence type="ECO:0000256" key="1">
    <source>
        <dbReference type="SAM" id="MobiDB-lite"/>
    </source>
</evidence>
<name>A0A2P2IHX5_RHIMU</name>
<sequence length="48" mass="5293">MSVIPKTFEHLRVPSLLFSMAHKSHINSISSNPLQPALSYTPSSVKLT</sequence>
<organism evidence="2">
    <name type="scientific">Rhizophora mucronata</name>
    <name type="common">Asiatic mangrove</name>
    <dbReference type="NCBI Taxonomy" id="61149"/>
    <lineage>
        <taxon>Eukaryota</taxon>
        <taxon>Viridiplantae</taxon>
        <taxon>Streptophyta</taxon>
        <taxon>Embryophyta</taxon>
        <taxon>Tracheophyta</taxon>
        <taxon>Spermatophyta</taxon>
        <taxon>Magnoliopsida</taxon>
        <taxon>eudicotyledons</taxon>
        <taxon>Gunneridae</taxon>
        <taxon>Pentapetalae</taxon>
        <taxon>rosids</taxon>
        <taxon>fabids</taxon>
        <taxon>Malpighiales</taxon>
        <taxon>Rhizophoraceae</taxon>
        <taxon>Rhizophora</taxon>
    </lineage>
</organism>
<evidence type="ECO:0000313" key="2">
    <source>
        <dbReference type="EMBL" id="MBW80836.1"/>
    </source>
</evidence>
<feature type="region of interest" description="Disordered" evidence="1">
    <location>
        <begin position="28"/>
        <end position="48"/>
    </location>
</feature>
<reference evidence="2" key="1">
    <citation type="submission" date="2018-02" db="EMBL/GenBank/DDBJ databases">
        <title>Rhizophora mucronata_Transcriptome.</title>
        <authorList>
            <person name="Meera S.P."/>
            <person name="Sreeshan A."/>
            <person name="Augustine A."/>
        </authorList>
    </citation>
    <scope>NUCLEOTIDE SEQUENCE</scope>
    <source>
        <tissue evidence="2">Leaf</tissue>
    </source>
</reference>